<dbReference type="AlphaFoldDB" id="A0AAN9PYN3"/>
<organism evidence="2 3">
    <name type="scientific">Canavalia gladiata</name>
    <name type="common">Sword bean</name>
    <name type="synonym">Dolichos gladiatus</name>
    <dbReference type="NCBI Taxonomy" id="3824"/>
    <lineage>
        <taxon>Eukaryota</taxon>
        <taxon>Viridiplantae</taxon>
        <taxon>Streptophyta</taxon>
        <taxon>Embryophyta</taxon>
        <taxon>Tracheophyta</taxon>
        <taxon>Spermatophyta</taxon>
        <taxon>Magnoliopsida</taxon>
        <taxon>eudicotyledons</taxon>
        <taxon>Gunneridae</taxon>
        <taxon>Pentapetalae</taxon>
        <taxon>rosids</taxon>
        <taxon>fabids</taxon>
        <taxon>Fabales</taxon>
        <taxon>Fabaceae</taxon>
        <taxon>Papilionoideae</taxon>
        <taxon>50 kb inversion clade</taxon>
        <taxon>NPAAA clade</taxon>
        <taxon>indigoferoid/millettioid clade</taxon>
        <taxon>Phaseoleae</taxon>
        <taxon>Canavalia</taxon>
    </lineage>
</organism>
<accession>A0AAN9PYN3</accession>
<evidence type="ECO:0000256" key="1">
    <source>
        <dbReference type="SAM" id="MobiDB-lite"/>
    </source>
</evidence>
<keyword evidence="3" id="KW-1185">Reference proteome</keyword>
<dbReference type="EMBL" id="JAYMYQ010000008">
    <property type="protein sequence ID" value="KAK7315227.1"/>
    <property type="molecule type" value="Genomic_DNA"/>
</dbReference>
<dbReference type="Proteomes" id="UP001367508">
    <property type="component" value="Unassembled WGS sequence"/>
</dbReference>
<name>A0AAN9PYN3_CANGL</name>
<evidence type="ECO:0000313" key="2">
    <source>
        <dbReference type="EMBL" id="KAK7315227.1"/>
    </source>
</evidence>
<reference evidence="2 3" key="1">
    <citation type="submission" date="2024-01" db="EMBL/GenBank/DDBJ databases">
        <title>The genomes of 5 underutilized Papilionoideae crops provide insights into root nodulation and disease resistanc.</title>
        <authorList>
            <person name="Jiang F."/>
        </authorList>
    </citation>
    <scope>NUCLEOTIDE SEQUENCE [LARGE SCALE GENOMIC DNA]</scope>
    <source>
        <strain evidence="2">LVBAO_FW01</strain>
        <tissue evidence="2">Leaves</tissue>
    </source>
</reference>
<proteinExistence type="predicted"/>
<evidence type="ECO:0000313" key="3">
    <source>
        <dbReference type="Proteomes" id="UP001367508"/>
    </source>
</evidence>
<gene>
    <name evidence="2" type="ORF">VNO77_33764</name>
</gene>
<feature type="region of interest" description="Disordered" evidence="1">
    <location>
        <begin position="42"/>
        <end position="61"/>
    </location>
</feature>
<sequence>MNPPFKFPLRVHIVNSPRILSTKGTTAEILFTRHGFALSLPATGNRRSRAPPPSILPPHKSFSTIAPPRGFKFRFAPSKPNLAFPVITKSEALRFR</sequence>
<comment type="caution">
    <text evidence="2">The sequence shown here is derived from an EMBL/GenBank/DDBJ whole genome shotgun (WGS) entry which is preliminary data.</text>
</comment>
<protein>
    <submittedName>
        <fullName evidence="2">Uncharacterized protein</fullName>
    </submittedName>
</protein>